<dbReference type="Proteomes" id="UP000729402">
    <property type="component" value="Unassembled WGS sequence"/>
</dbReference>
<proteinExistence type="predicted"/>
<sequence>MRIAATASPTAAGGARPGTAARGQAVAAVAPRPPVVMATATATDLLDWIVKLGWNSTSMREVVISIENLLHSIRTLGHV</sequence>
<keyword evidence="3" id="KW-1185">Reference proteome</keyword>
<accession>A0A8J5TGF3</accession>
<evidence type="ECO:0000313" key="3">
    <source>
        <dbReference type="Proteomes" id="UP000729402"/>
    </source>
</evidence>
<evidence type="ECO:0000256" key="1">
    <source>
        <dbReference type="SAM" id="MobiDB-lite"/>
    </source>
</evidence>
<comment type="caution">
    <text evidence="2">The sequence shown here is derived from an EMBL/GenBank/DDBJ whole genome shotgun (WGS) entry which is preliminary data.</text>
</comment>
<reference evidence="2" key="1">
    <citation type="journal article" date="2021" name="bioRxiv">
        <title>Whole Genome Assembly and Annotation of Northern Wild Rice, Zizania palustris L., Supports a Whole Genome Duplication in the Zizania Genus.</title>
        <authorList>
            <person name="Haas M."/>
            <person name="Kono T."/>
            <person name="Macchietto M."/>
            <person name="Millas R."/>
            <person name="McGilp L."/>
            <person name="Shao M."/>
            <person name="Duquette J."/>
            <person name="Hirsch C.N."/>
            <person name="Kimball J."/>
        </authorList>
    </citation>
    <scope>NUCLEOTIDE SEQUENCE</scope>
    <source>
        <tissue evidence="2">Fresh leaf tissue</tissue>
    </source>
</reference>
<organism evidence="2 3">
    <name type="scientific">Zizania palustris</name>
    <name type="common">Northern wild rice</name>
    <dbReference type="NCBI Taxonomy" id="103762"/>
    <lineage>
        <taxon>Eukaryota</taxon>
        <taxon>Viridiplantae</taxon>
        <taxon>Streptophyta</taxon>
        <taxon>Embryophyta</taxon>
        <taxon>Tracheophyta</taxon>
        <taxon>Spermatophyta</taxon>
        <taxon>Magnoliopsida</taxon>
        <taxon>Liliopsida</taxon>
        <taxon>Poales</taxon>
        <taxon>Poaceae</taxon>
        <taxon>BOP clade</taxon>
        <taxon>Oryzoideae</taxon>
        <taxon>Oryzeae</taxon>
        <taxon>Zizaniinae</taxon>
        <taxon>Zizania</taxon>
    </lineage>
</organism>
<protein>
    <submittedName>
        <fullName evidence="2">Uncharacterized protein</fullName>
    </submittedName>
</protein>
<feature type="region of interest" description="Disordered" evidence="1">
    <location>
        <begin position="1"/>
        <end position="24"/>
    </location>
</feature>
<reference evidence="2" key="2">
    <citation type="submission" date="2021-02" db="EMBL/GenBank/DDBJ databases">
        <authorList>
            <person name="Kimball J.A."/>
            <person name="Haas M.W."/>
            <person name="Macchietto M."/>
            <person name="Kono T."/>
            <person name="Duquette J."/>
            <person name="Shao M."/>
        </authorList>
    </citation>
    <scope>NUCLEOTIDE SEQUENCE</scope>
    <source>
        <tissue evidence="2">Fresh leaf tissue</tissue>
    </source>
</reference>
<evidence type="ECO:0000313" key="2">
    <source>
        <dbReference type="EMBL" id="KAG8083320.1"/>
    </source>
</evidence>
<dbReference type="EMBL" id="JAAALK010000085">
    <property type="protein sequence ID" value="KAG8083320.1"/>
    <property type="molecule type" value="Genomic_DNA"/>
</dbReference>
<name>A0A8J5TGF3_ZIZPA</name>
<dbReference type="AlphaFoldDB" id="A0A8J5TGF3"/>
<gene>
    <name evidence="2" type="ORF">GUJ93_ZPchr0015g6720</name>
</gene>